<evidence type="ECO:0000256" key="2">
    <source>
        <dbReference type="ARBA" id="ARBA00022448"/>
    </source>
</evidence>
<dbReference type="InterPro" id="IPR013130">
    <property type="entry name" value="Fe3_Rdtase_TM_dom"/>
</dbReference>
<evidence type="ECO:0000313" key="14">
    <source>
        <dbReference type="EMBL" id="SPO43822.1"/>
    </source>
</evidence>
<comment type="subcellular location">
    <subcellularLocation>
        <location evidence="1">Membrane</location>
        <topology evidence="1">Multi-pass membrane protein</topology>
    </subcellularLocation>
</comment>
<dbReference type="GO" id="GO:0000293">
    <property type="term" value="F:ferric-chelate reductase activity"/>
    <property type="evidence" value="ECO:0007669"/>
    <property type="project" value="UniProtKB-ARBA"/>
</dbReference>
<dbReference type="CDD" id="cd06186">
    <property type="entry name" value="NOX_Duox_like_FAD_NADP"/>
    <property type="match status" value="1"/>
</dbReference>
<dbReference type="EMBL" id="OOIQ01000002">
    <property type="protein sequence ID" value="SPO43822.1"/>
    <property type="molecule type" value="Genomic_DNA"/>
</dbReference>
<dbReference type="PANTHER" id="PTHR32361:SF9">
    <property type="entry name" value="FERRIC REDUCTASE TRANSMEMBRANE COMPONENT 3-RELATED"/>
    <property type="match status" value="1"/>
</dbReference>
<feature type="transmembrane region" description="Helical" evidence="10">
    <location>
        <begin position="120"/>
        <end position="143"/>
    </location>
</feature>
<keyword evidence="2" id="KW-0813">Transport</keyword>
<feature type="compositionally biased region" description="Basic and acidic residues" evidence="9">
    <location>
        <begin position="625"/>
        <end position="634"/>
    </location>
</feature>
<feature type="region of interest" description="Disordered" evidence="9">
    <location>
        <begin position="625"/>
        <end position="646"/>
    </location>
</feature>
<evidence type="ECO:0000256" key="5">
    <source>
        <dbReference type="ARBA" id="ARBA00022989"/>
    </source>
</evidence>
<feature type="region of interest" description="Disordered" evidence="9">
    <location>
        <begin position="589"/>
        <end position="613"/>
    </location>
</feature>
<dbReference type="Proteomes" id="UP000325008">
    <property type="component" value="Unassembled WGS sequence"/>
</dbReference>
<evidence type="ECO:0000256" key="4">
    <source>
        <dbReference type="ARBA" id="ARBA00022982"/>
    </source>
</evidence>
<organism evidence="14 15">
    <name type="scientific">Pseudozyma antarctica</name>
    <name type="common">Yeast</name>
    <name type="synonym">Candida antarctica</name>
    <dbReference type="NCBI Taxonomy" id="84753"/>
    <lineage>
        <taxon>Eukaryota</taxon>
        <taxon>Fungi</taxon>
        <taxon>Dikarya</taxon>
        <taxon>Basidiomycota</taxon>
        <taxon>Ustilaginomycotina</taxon>
        <taxon>Ustilaginomycetes</taxon>
        <taxon>Ustilaginales</taxon>
        <taxon>Ustilaginaceae</taxon>
        <taxon>Moesziomyces</taxon>
    </lineage>
</organism>
<dbReference type="Pfam" id="PF01794">
    <property type="entry name" value="Ferric_reduct"/>
    <property type="match status" value="1"/>
</dbReference>
<evidence type="ECO:0000256" key="10">
    <source>
        <dbReference type="SAM" id="Phobius"/>
    </source>
</evidence>
<feature type="transmembrane region" description="Helical" evidence="10">
    <location>
        <begin position="47"/>
        <end position="70"/>
    </location>
</feature>
<evidence type="ECO:0000259" key="12">
    <source>
        <dbReference type="Pfam" id="PF08022"/>
    </source>
</evidence>
<dbReference type="GO" id="GO:0006879">
    <property type="term" value="P:intracellular iron ion homeostasis"/>
    <property type="evidence" value="ECO:0007669"/>
    <property type="project" value="TreeGrafter"/>
</dbReference>
<evidence type="ECO:0000313" key="15">
    <source>
        <dbReference type="Proteomes" id="UP000325008"/>
    </source>
</evidence>
<dbReference type="SFLD" id="SFLDS00052">
    <property type="entry name" value="Ferric_Reductase_Domain"/>
    <property type="match status" value="1"/>
</dbReference>
<keyword evidence="15" id="KW-1185">Reference proteome</keyword>
<feature type="transmembrane region" description="Helical" evidence="10">
    <location>
        <begin position="245"/>
        <end position="264"/>
    </location>
</feature>
<keyword evidence="5 10" id="KW-1133">Transmembrane helix</keyword>
<dbReference type="SFLD" id="SFLDG01168">
    <property type="entry name" value="Ferric_reductase_subgroup_(FRE"/>
    <property type="match status" value="1"/>
</dbReference>
<evidence type="ECO:0000256" key="7">
    <source>
        <dbReference type="ARBA" id="ARBA00023065"/>
    </source>
</evidence>
<reference evidence="14" key="1">
    <citation type="submission" date="2018-03" db="EMBL/GenBank/DDBJ databases">
        <authorList>
            <person name="Guldener U."/>
        </authorList>
    </citation>
    <scope>NUCLEOTIDE SEQUENCE [LARGE SCALE GENOMIC DNA]</scope>
    <source>
        <strain evidence="14">ATCC34888</strain>
    </source>
</reference>
<feature type="domain" description="Ferric reductase NAD binding" evidence="13">
    <location>
        <begin position="485"/>
        <end position="695"/>
    </location>
</feature>
<gene>
    <name evidence="14" type="ORF">PSANT_01507</name>
</gene>
<comment type="caution">
    <text evidence="14">The sequence shown here is derived from an EMBL/GenBank/DDBJ whole genome shotgun (WGS) entry which is preliminary data.</text>
</comment>
<sequence>MIAKPWELDKKALRRISKLPPEQRLDGIATYQHFNHNSYKVPCYSSFVIYGLFLLLILTASANKFVAWAWPGAHDRCRRKFRLFRAHISEHPLVARKHSVVASVPGLRWLTLQLPLRGEAIILLCLSLANFLPLVAFYDLYVGDKNTFYPGPTSKRDQMYRHLADRTAVLGTAQLPLLILMASKRTPLAIVAGLGMNRLMLFHRWISRWVWIQILLHTAAFTAIYVQSEGAAGVALLLEDAYVKWGVVSLSMMFGLIFLSLRALRQWSYEIFVMLHILMAFFAVLGAYLHIALIHSSRFQLFVVMTEIAAGVWAFDRAVRFASRVFLSFSSTSSEASPARKFPSIKCATALVSSLDATSSKYTRLRITIPASRLRLPGQSRLPGGIAAGDDIRVTIPRLQWVGEHPFTVYDVGLQKDSPAQGYVDLLVKTEAGITRKMSQLVDNRASTGTLEKDMEAASTGETGREVAVLIEGPFGVIPDLSEASHLVLVAGGIAVTFCWPLFVAAVKASRSAKLKSCKLVWLVRDEGLLNFVSESFESLIKEMHGQDDWRTCKFSIDLHVTAASSSLSTVVQEMPHSDGVDTLAHLSSSTSLSSNEDKEQACSSDGASHKDLTPSFEFVDGIDEQKGGEKQRQTESGNSAQGHEDVIKIKRTLGRPPVLSTALFGHLDSDELREKGGLVVGLCGPPSLCDDVRVETVDMLKKGYHVDLVEDCFTW</sequence>
<dbReference type="InterPro" id="IPR013121">
    <property type="entry name" value="Fe_red_NAD-bd_6"/>
</dbReference>
<feature type="domain" description="FAD-binding 8" evidence="12">
    <location>
        <begin position="387"/>
        <end position="477"/>
    </location>
</feature>
<name>A0A5C3FHE6_PSEA2</name>
<dbReference type="Gene3D" id="3.40.50.80">
    <property type="entry name" value="Nucleotide-binding domain of ferredoxin-NADP reductase (FNR) module"/>
    <property type="match status" value="1"/>
</dbReference>
<dbReference type="InterPro" id="IPR051410">
    <property type="entry name" value="Ferric/Cupric_Reductase"/>
</dbReference>
<dbReference type="GO" id="GO:0015677">
    <property type="term" value="P:copper ion import"/>
    <property type="evidence" value="ECO:0007669"/>
    <property type="project" value="TreeGrafter"/>
</dbReference>
<dbReference type="GO" id="GO:0005886">
    <property type="term" value="C:plasma membrane"/>
    <property type="evidence" value="ECO:0007669"/>
    <property type="project" value="TreeGrafter"/>
</dbReference>
<dbReference type="OrthoDB" id="4494341at2759"/>
<dbReference type="InterPro" id="IPR039261">
    <property type="entry name" value="FNR_nucleotide-bd"/>
</dbReference>
<evidence type="ECO:0000259" key="11">
    <source>
        <dbReference type="Pfam" id="PF01794"/>
    </source>
</evidence>
<dbReference type="RefSeq" id="XP_014658560.1">
    <property type="nucleotide sequence ID" value="XM_014803074.1"/>
</dbReference>
<evidence type="ECO:0000256" key="1">
    <source>
        <dbReference type="ARBA" id="ARBA00004141"/>
    </source>
</evidence>
<dbReference type="InterPro" id="IPR013112">
    <property type="entry name" value="FAD-bd_8"/>
</dbReference>
<evidence type="ECO:0000259" key="13">
    <source>
        <dbReference type="Pfam" id="PF08030"/>
    </source>
</evidence>
<dbReference type="SUPFAM" id="SSF52343">
    <property type="entry name" value="Ferredoxin reductase-like, C-terminal NADP-linked domain"/>
    <property type="match status" value="1"/>
</dbReference>
<keyword evidence="6" id="KW-0560">Oxidoreductase</keyword>
<accession>A0A5C3FHE6</accession>
<feature type="domain" description="Ferric oxidoreductase" evidence="11">
    <location>
        <begin position="168"/>
        <end position="286"/>
    </location>
</feature>
<dbReference type="GO" id="GO:0006826">
    <property type="term" value="P:iron ion transport"/>
    <property type="evidence" value="ECO:0007669"/>
    <property type="project" value="TreeGrafter"/>
</dbReference>
<feature type="transmembrane region" description="Helical" evidence="10">
    <location>
        <begin position="271"/>
        <end position="293"/>
    </location>
</feature>
<dbReference type="AlphaFoldDB" id="A0A5C3FHE6"/>
<keyword evidence="8 10" id="KW-0472">Membrane</keyword>
<protein>
    <submittedName>
        <fullName evidence="14">Related to FRE4 - Ferric reductase</fullName>
    </submittedName>
</protein>
<dbReference type="Pfam" id="PF08022">
    <property type="entry name" value="FAD_binding_8"/>
    <property type="match status" value="1"/>
</dbReference>
<feature type="transmembrane region" description="Helical" evidence="10">
    <location>
        <begin position="163"/>
        <end position="184"/>
    </location>
</feature>
<feature type="transmembrane region" description="Helical" evidence="10">
    <location>
        <begin position="205"/>
        <end position="225"/>
    </location>
</feature>
<proteinExistence type="predicted"/>
<dbReference type="Pfam" id="PF08030">
    <property type="entry name" value="NAD_binding_6"/>
    <property type="match status" value="1"/>
</dbReference>
<keyword evidence="3 10" id="KW-0812">Transmembrane</keyword>
<dbReference type="PANTHER" id="PTHR32361">
    <property type="entry name" value="FERRIC/CUPRIC REDUCTASE TRANSMEMBRANE COMPONENT"/>
    <property type="match status" value="1"/>
</dbReference>
<evidence type="ECO:0000256" key="6">
    <source>
        <dbReference type="ARBA" id="ARBA00023002"/>
    </source>
</evidence>
<evidence type="ECO:0000256" key="8">
    <source>
        <dbReference type="ARBA" id="ARBA00023136"/>
    </source>
</evidence>
<keyword evidence="7" id="KW-0406">Ion transport</keyword>
<evidence type="ECO:0000256" key="9">
    <source>
        <dbReference type="SAM" id="MobiDB-lite"/>
    </source>
</evidence>
<keyword evidence="4" id="KW-0249">Electron transport</keyword>
<evidence type="ECO:0000256" key="3">
    <source>
        <dbReference type="ARBA" id="ARBA00022692"/>
    </source>
</evidence>